<dbReference type="AlphaFoldDB" id="E6Q5V7"/>
<proteinExistence type="predicted"/>
<feature type="region of interest" description="Disordered" evidence="1">
    <location>
        <begin position="1"/>
        <end position="20"/>
    </location>
</feature>
<evidence type="ECO:0000313" key="2">
    <source>
        <dbReference type="EMBL" id="CBI02578.1"/>
    </source>
</evidence>
<accession>E6Q5V7</accession>
<organism evidence="2">
    <name type="scientific">mine drainage metagenome</name>
    <dbReference type="NCBI Taxonomy" id="410659"/>
    <lineage>
        <taxon>unclassified sequences</taxon>
        <taxon>metagenomes</taxon>
        <taxon>ecological metagenomes</taxon>
    </lineage>
</organism>
<comment type="caution">
    <text evidence="2">The sequence shown here is derived from an EMBL/GenBank/DDBJ whole genome shotgun (WGS) entry which is preliminary data.</text>
</comment>
<evidence type="ECO:0000256" key="1">
    <source>
        <dbReference type="SAM" id="MobiDB-lite"/>
    </source>
</evidence>
<dbReference type="EMBL" id="CABO01000039">
    <property type="protein sequence ID" value="CBI02578.1"/>
    <property type="molecule type" value="Genomic_DNA"/>
</dbReference>
<gene>
    <name evidence="2" type="ORF">CARN4_2426</name>
</gene>
<protein>
    <submittedName>
        <fullName evidence="2">Uncharacterized protein</fullName>
    </submittedName>
</protein>
<sequence>MLALDTAASQPTRADKGYSG</sequence>
<name>E6Q5V7_9ZZZZ</name>
<reference evidence="2" key="1">
    <citation type="submission" date="2009-10" db="EMBL/GenBank/DDBJ databases">
        <title>Diversity of trophic interactions inside an arsenic-rich microbial ecosystem.</title>
        <authorList>
            <person name="Bertin P.N."/>
            <person name="Heinrich-Salmeron A."/>
            <person name="Pelletier E."/>
            <person name="Goulhen-Chollet F."/>
            <person name="Arsene-Ploetze F."/>
            <person name="Gallien S."/>
            <person name="Calteau A."/>
            <person name="Vallenet D."/>
            <person name="Casiot C."/>
            <person name="Chane-Woon-Ming B."/>
            <person name="Giloteaux L."/>
            <person name="Barakat M."/>
            <person name="Bonnefoy V."/>
            <person name="Bruneel O."/>
            <person name="Chandler M."/>
            <person name="Cleiss J."/>
            <person name="Duran R."/>
            <person name="Elbaz-Poulichet F."/>
            <person name="Fonknechten N."/>
            <person name="Lauga B."/>
            <person name="Mornico D."/>
            <person name="Ortet P."/>
            <person name="Schaeffer C."/>
            <person name="Siguier P."/>
            <person name="Alexander Thil Smith A."/>
            <person name="Van Dorsselaer A."/>
            <person name="Weissenbach J."/>
            <person name="Medigue C."/>
            <person name="Le Paslier D."/>
        </authorList>
    </citation>
    <scope>NUCLEOTIDE SEQUENCE</scope>
</reference>